<dbReference type="InterPro" id="IPR027417">
    <property type="entry name" value="P-loop_NTPase"/>
</dbReference>
<comment type="similarity">
    <text evidence="3 12">Belongs to the archaeal adenylate kinase family.</text>
</comment>
<keyword evidence="8 12" id="KW-0547">Nucleotide-binding</keyword>
<evidence type="ECO:0000313" key="13">
    <source>
        <dbReference type="EMBL" id="REE25218.1"/>
    </source>
</evidence>
<dbReference type="EMBL" id="QREL01000003">
    <property type="protein sequence ID" value="REE25218.1"/>
    <property type="molecule type" value="Genomic_DNA"/>
</dbReference>
<dbReference type="Pfam" id="PF13207">
    <property type="entry name" value="AAA_17"/>
    <property type="match status" value="1"/>
</dbReference>
<evidence type="ECO:0000256" key="7">
    <source>
        <dbReference type="ARBA" id="ARBA00022679"/>
    </source>
</evidence>
<sequence length="185" mass="20633">MKVVVVAGIPGSGSTTVLENTLKELDYLNVNYGDVMLEIAVEKGLVENRDQMRTLPPEVQKDIQRAAAKSIRERSLENNIIVDTHCTIKTPAGFLPGLPVWVLEELEPDMFVLVEADAEEIFTRRISDKTRDRDVESLQEIDLHQQMNRAAAMAYATLTGATVKIVKNHNNQLESAVSEMKSVLE</sequence>
<comment type="catalytic activity">
    <reaction evidence="1 12">
        <text>AMP + ATP = 2 ADP</text>
        <dbReference type="Rhea" id="RHEA:12973"/>
        <dbReference type="ChEBI" id="CHEBI:30616"/>
        <dbReference type="ChEBI" id="CHEBI:456215"/>
        <dbReference type="ChEBI" id="CHEBI:456216"/>
        <dbReference type="EC" id="2.7.4.3"/>
    </reaction>
</comment>
<evidence type="ECO:0000256" key="1">
    <source>
        <dbReference type="ARBA" id="ARBA00000582"/>
    </source>
</evidence>
<accession>A0A371NAL7</accession>
<evidence type="ECO:0000256" key="9">
    <source>
        <dbReference type="ARBA" id="ARBA00022777"/>
    </source>
</evidence>
<dbReference type="InterPro" id="IPR023477">
    <property type="entry name" value="Adenylate_kinase_AdkA"/>
</dbReference>
<keyword evidence="9 12" id="KW-0418">Kinase</keyword>
<reference evidence="13 14" key="1">
    <citation type="submission" date="2018-07" db="EMBL/GenBank/DDBJ databases">
        <title>Genomic Encyclopedia of Type Strains, Phase IV (KMG-IV): sequencing the most valuable type-strain genomes for metagenomic binning, comparative biology and taxonomic classification.</title>
        <authorList>
            <person name="Goeker M."/>
        </authorList>
    </citation>
    <scope>NUCLEOTIDE SEQUENCE [LARGE SCALE GENOMIC DNA]</scope>
    <source>
        <strain evidence="13 14">DSM 7466</strain>
    </source>
</reference>
<keyword evidence="10 12" id="KW-0067">ATP-binding</keyword>
<dbReference type="SMR" id="A0A371NAL7"/>
<keyword evidence="14" id="KW-1185">Reference proteome</keyword>
<protein>
    <recommendedName>
        <fullName evidence="5 12">Adenylate kinase</fullName>
        <shortName evidence="12">AK</shortName>
        <ecNumber evidence="4 12">2.7.4.3</ecNumber>
    </recommendedName>
    <alternativeName>
        <fullName evidence="11 12">ATP-AMP transphosphorylase</fullName>
    </alternativeName>
</protein>
<dbReference type="Gene3D" id="3.40.50.300">
    <property type="entry name" value="P-loop containing nucleotide triphosphate hydrolases"/>
    <property type="match status" value="1"/>
</dbReference>
<gene>
    <name evidence="12" type="primary">adkA</name>
    <name evidence="13" type="ORF">C7452_1567</name>
</gene>
<evidence type="ECO:0000256" key="8">
    <source>
        <dbReference type="ARBA" id="ARBA00022741"/>
    </source>
</evidence>
<dbReference type="GO" id="GO:0005737">
    <property type="term" value="C:cytoplasm"/>
    <property type="evidence" value="ECO:0007669"/>
    <property type="project" value="UniProtKB-SubCell"/>
</dbReference>
<feature type="binding site" evidence="12">
    <location>
        <begin position="8"/>
        <end position="16"/>
    </location>
    <ligand>
        <name>ATP</name>
        <dbReference type="ChEBI" id="CHEBI:30616"/>
    </ligand>
</feature>
<evidence type="ECO:0000256" key="12">
    <source>
        <dbReference type="HAMAP-Rule" id="MF_00234"/>
    </source>
</evidence>
<evidence type="ECO:0000256" key="3">
    <source>
        <dbReference type="ARBA" id="ARBA00007088"/>
    </source>
</evidence>
<dbReference type="HAMAP" id="MF_00234">
    <property type="entry name" value="Adenylate_kinase_AdkA"/>
    <property type="match status" value="1"/>
</dbReference>
<keyword evidence="7 12" id="KW-0808">Transferase</keyword>
<evidence type="ECO:0000256" key="10">
    <source>
        <dbReference type="ARBA" id="ARBA00022840"/>
    </source>
</evidence>
<dbReference type="NCBIfam" id="NF003122">
    <property type="entry name" value="PRK04040.1"/>
    <property type="match status" value="1"/>
</dbReference>
<name>A0A371NAL7_9EURY</name>
<evidence type="ECO:0000256" key="11">
    <source>
        <dbReference type="ARBA" id="ARBA00033336"/>
    </source>
</evidence>
<dbReference type="GeneID" id="82296525"/>
<organism evidence="13 14">
    <name type="scientific">Methanothermobacter defluvii</name>
    <dbReference type="NCBI Taxonomy" id="49339"/>
    <lineage>
        <taxon>Archaea</taxon>
        <taxon>Methanobacteriati</taxon>
        <taxon>Methanobacteriota</taxon>
        <taxon>Methanomada group</taxon>
        <taxon>Methanobacteria</taxon>
        <taxon>Methanobacteriales</taxon>
        <taxon>Methanobacteriaceae</taxon>
        <taxon>Methanothermobacter</taxon>
    </lineage>
</organism>
<dbReference type="GO" id="GO:0004017">
    <property type="term" value="F:AMP kinase activity"/>
    <property type="evidence" value="ECO:0007669"/>
    <property type="project" value="UniProtKB-UniRule"/>
</dbReference>
<evidence type="ECO:0000256" key="4">
    <source>
        <dbReference type="ARBA" id="ARBA00012955"/>
    </source>
</evidence>
<dbReference type="SUPFAM" id="SSF52540">
    <property type="entry name" value="P-loop containing nucleoside triphosphate hydrolases"/>
    <property type="match status" value="1"/>
</dbReference>
<proteinExistence type="inferred from homology"/>
<dbReference type="GO" id="GO:0005524">
    <property type="term" value="F:ATP binding"/>
    <property type="evidence" value="ECO:0007669"/>
    <property type="project" value="UniProtKB-UniRule"/>
</dbReference>
<evidence type="ECO:0000256" key="2">
    <source>
        <dbReference type="ARBA" id="ARBA00004496"/>
    </source>
</evidence>
<comment type="caution">
    <text evidence="13">The sequence shown here is derived from an EMBL/GenBank/DDBJ whole genome shotgun (WGS) entry which is preliminary data.</text>
</comment>
<evidence type="ECO:0000256" key="6">
    <source>
        <dbReference type="ARBA" id="ARBA00022490"/>
    </source>
</evidence>
<evidence type="ECO:0000256" key="5">
    <source>
        <dbReference type="ARBA" id="ARBA00019926"/>
    </source>
</evidence>
<dbReference type="RefSeq" id="WP_048060730.1">
    <property type="nucleotide sequence ID" value="NZ_QREL01000003.1"/>
</dbReference>
<keyword evidence="6 12" id="KW-0963">Cytoplasm</keyword>
<dbReference type="AlphaFoldDB" id="A0A371NAL7"/>
<comment type="subcellular location">
    <subcellularLocation>
        <location evidence="2 12">Cytoplasm</location>
    </subcellularLocation>
</comment>
<evidence type="ECO:0000313" key="14">
    <source>
        <dbReference type="Proteomes" id="UP000256864"/>
    </source>
</evidence>
<dbReference type="EC" id="2.7.4.3" evidence="4 12"/>
<dbReference type="Proteomes" id="UP000256864">
    <property type="component" value="Unassembled WGS sequence"/>
</dbReference>